<keyword evidence="3" id="KW-1185">Reference proteome</keyword>
<dbReference type="EMBL" id="CP005078">
    <property type="protein sequence ID" value="AGM26421.1"/>
    <property type="molecule type" value="Genomic_DNA"/>
</dbReference>
<dbReference type="RefSeq" id="WP_016341062.1">
    <property type="nucleotide sequence ID" value="NC_021284.1"/>
</dbReference>
<accession>R4UMF7</accession>
<keyword evidence="1" id="KW-0732">Signal</keyword>
<dbReference type="KEGG" id="ssyr:SSYRP_v1c08320"/>
<evidence type="ECO:0000313" key="3">
    <source>
        <dbReference type="Proteomes" id="UP000013963"/>
    </source>
</evidence>
<dbReference type="PATRIC" id="fig|1276229.3.peg.827"/>
<dbReference type="OrthoDB" id="390379at2"/>
<dbReference type="Proteomes" id="UP000013963">
    <property type="component" value="Chromosome"/>
</dbReference>
<protein>
    <submittedName>
        <fullName evidence="2">Uncharacterized protein</fullName>
    </submittedName>
</protein>
<gene>
    <name evidence="2" type="ORF">SSYRP_v1c08320</name>
</gene>
<feature type="signal peptide" evidence="1">
    <location>
        <begin position="1"/>
        <end position="28"/>
    </location>
</feature>
<dbReference type="STRING" id="1276229.SSYRP_v1c08320"/>
<dbReference type="HOGENOM" id="CLU_871278_0_0_14"/>
<dbReference type="AlphaFoldDB" id="R4UMF7"/>
<sequence>MKFKILKSKRLVSVFSALCVLTTGTVVASISTVVAHVKTKENAYYKFDGQVFKSNTELIQYANNKAQKESYQIENDYYLYNNKAYDLSQHNVLENDIASQFPIQAFETYRNPAEYVINSAGEISNQVLTTQNDKLTTVYRGKDGNAYLDINEAIATHQSYQKVYKLGSINNSPNGDNGTVEFANRYGAIQYLENIVQQNLKDNNTTKCYTMAGTCLTKDQVSDWIRSTTDIQYDYNGFRWSNRNLPDISKLKLIQRDEEKNIQLYKPFKKSYWLNIDSIGLIGSFSGTQYIESDDSQDVFQNKLMNGWKKLIQIVLMQF</sequence>
<evidence type="ECO:0000256" key="1">
    <source>
        <dbReference type="SAM" id="SignalP"/>
    </source>
</evidence>
<name>R4UMF7_9MOLU</name>
<organism evidence="2 3">
    <name type="scientific">Spiroplasma syrphidicola EA-1</name>
    <dbReference type="NCBI Taxonomy" id="1276229"/>
    <lineage>
        <taxon>Bacteria</taxon>
        <taxon>Bacillati</taxon>
        <taxon>Mycoplasmatota</taxon>
        <taxon>Mollicutes</taxon>
        <taxon>Entomoplasmatales</taxon>
        <taxon>Spiroplasmataceae</taxon>
        <taxon>Spiroplasma</taxon>
    </lineage>
</organism>
<reference evidence="2 3" key="1">
    <citation type="journal article" date="2013" name="Genome Biol. Evol.">
        <title>Complete genomes of two dipteran-associated spiroplasmas provided insights into the origin, dynamics, and impacts of viral invasion in spiroplasma.</title>
        <authorList>
            <person name="Ku C."/>
            <person name="Lo W.S."/>
            <person name="Chen L.L."/>
            <person name="Kuo C.H."/>
        </authorList>
    </citation>
    <scope>NUCLEOTIDE SEQUENCE [LARGE SCALE GENOMIC DNA]</scope>
    <source>
        <strain evidence="2">EA-1</strain>
    </source>
</reference>
<evidence type="ECO:0000313" key="2">
    <source>
        <dbReference type="EMBL" id="AGM26421.1"/>
    </source>
</evidence>
<proteinExistence type="predicted"/>
<feature type="chain" id="PRO_5004371381" evidence="1">
    <location>
        <begin position="29"/>
        <end position="319"/>
    </location>
</feature>